<dbReference type="InterPro" id="IPR036390">
    <property type="entry name" value="WH_DNA-bd_sf"/>
</dbReference>
<dbReference type="PANTHER" id="PTHR46577">
    <property type="entry name" value="HTH-TYPE TRANSCRIPTIONAL REGULATORY PROTEIN GABR"/>
    <property type="match status" value="1"/>
</dbReference>
<dbReference type="FunFam" id="3.40.640.10:FF:000023">
    <property type="entry name" value="Transcriptional regulator, GntR family"/>
    <property type="match status" value="1"/>
</dbReference>
<evidence type="ECO:0000313" key="11">
    <source>
        <dbReference type="Proteomes" id="UP000518892"/>
    </source>
</evidence>
<dbReference type="GO" id="GO:0008483">
    <property type="term" value="F:transaminase activity"/>
    <property type="evidence" value="ECO:0007669"/>
    <property type="project" value="UniProtKB-KW"/>
</dbReference>
<evidence type="ECO:0000256" key="3">
    <source>
        <dbReference type="ARBA" id="ARBA00022679"/>
    </source>
</evidence>
<keyword evidence="2" id="KW-0032">Aminotransferase</keyword>
<keyword evidence="7" id="KW-0804">Transcription</keyword>
<keyword evidence="6 10" id="KW-0238">DNA-binding</keyword>
<evidence type="ECO:0000256" key="7">
    <source>
        <dbReference type="ARBA" id="ARBA00023163"/>
    </source>
</evidence>
<evidence type="ECO:0000256" key="8">
    <source>
        <dbReference type="SAM" id="MobiDB-lite"/>
    </source>
</evidence>
<dbReference type="Pfam" id="PF00392">
    <property type="entry name" value="GntR"/>
    <property type="match status" value="1"/>
</dbReference>
<dbReference type="CDD" id="cd00609">
    <property type="entry name" value="AAT_like"/>
    <property type="match status" value="1"/>
</dbReference>
<evidence type="ECO:0000256" key="2">
    <source>
        <dbReference type="ARBA" id="ARBA00022576"/>
    </source>
</evidence>
<dbReference type="Gene3D" id="3.40.640.10">
    <property type="entry name" value="Type I PLP-dependent aspartate aminotransferase-like (Major domain)"/>
    <property type="match status" value="1"/>
</dbReference>
<dbReference type="PANTHER" id="PTHR46577:SF2">
    <property type="entry name" value="TRANSCRIPTIONAL REGULATORY PROTEIN"/>
    <property type="match status" value="1"/>
</dbReference>
<protein>
    <submittedName>
        <fullName evidence="10">DNA-binding transcriptional MocR family regulator</fullName>
    </submittedName>
</protein>
<dbReference type="GO" id="GO:0030170">
    <property type="term" value="F:pyridoxal phosphate binding"/>
    <property type="evidence" value="ECO:0007669"/>
    <property type="project" value="InterPro"/>
</dbReference>
<dbReference type="Gene3D" id="3.90.1150.10">
    <property type="entry name" value="Aspartate Aminotransferase, domain 1"/>
    <property type="match status" value="1"/>
</dbReference>
<evidence type="ECO:0000256" key="6">
    <source>
        <dbReference type="ARBA" id="ARBA00023125"/>
    </source>
</evidence>
<sequence length="575" mass="64166">MDEPFYPGGGVREYRGLIPTDGKESPHERQACLQQKLRAKLDELQAEVDKLKARARGAAVDTRIEREQDTDRLEAKPKPSAAVPAMMECPSSFFHQDYRFGSARPPMKRYERFADEIAELIRDGVLAPGERVPSVRQASREYGISPSTVFQAYYLLEDRGLILAKSRSGYYVREQARRVLHEPRMTPRRQEAADVAVSELAFSVLDSLQDTETVPFGSAFPSPDLFPLARLARSMAKALRGMSGSDVLKDMTAGDADLRRQIVLRYTLKGMPLPPKELVITNGAMEALNLGLQCATSPGDLVAIESPAFYASLQVLERLKLKAVEIPVHPREGIDLAVLADSLARLPIKACWFMSHLQNPLGASLDQEKKRALYALIKRYQVPLIEDDAYAELHFGTTPPRPVKQFDDDGLVIHCGSFSKCLAPGYRVGWLAGGRYAERLSRLKLMTTISPSVPAQAAIADYLQHGGYDRHLRRLRHALETQQGQMLAAASRFFPAETRATRPAGGYVLWFEFPERVDSLRLFRMALEQGISVAPGPIFSATQGFRHCLRLSYGHPWTPRSEAAMERLGELLDAF</sequence>
<dbReference type="EMBL" id="JACHXR010000005">
    <property type="protein sequence ID" value="MBB3231298.1"/>
    <property type="molecule type" value="Genomic_DNA"/>
</dbReference>
<dbReference type="InterPro" id="IPR000524">
    <property type="entry name" value="Tscrpt_reg_HTH_GntR"/>
</dbReference>
<dbReference type="Gene3D" id="1.10.10.10">
    <property type="entry name" value="Winged helix-like DNA-binding domain superfamily/Winged helix DNA-binding domain"/>
    <property type="match status" value="1"/>
</dbReference>
<gene>
    <name evidence="10" type="ORF">FHR97_002153</name>
</gene>
<evidence type="ECO:0000256" key="4">
    <source>
        <dbReference type="ARBA" id="ARBA00022898"/>
    </source>
</evidence>
<keyword evidence="11" id="KW-1185">Reference proteome</keyword>
<dbReference type="Pfam" id="PF00155">
    <property type="entry name" value="Aminotran_1_2"/>
    <property type="match status" value="1"/>
</dbReference>
<dbReference type="GO" id="GO:0003700">
    <property type="term" value="F:DNA-binding transcription factor activity"/>
    <property type="evidence" value="ECO:0007669"/>
    <property type="project" value="InterPro"/>
</dbReference>
<dbReference type="InterPro" id="IPR015422">
    <property type="entry name" value="PyrdxlP-dep_Trfase_small"/>
</dbReference>
<reference evidence="10 11" key="1">
    <citation type="submission" date="2020-08" db="EMBL/GenBank/DDBJ databases">
        <title>Genomic Encyclopedia of Type Strains, Phase III (KMG-III): the genomes of soil and plant-associated and newly described type strains.</title>
        <authorList>
            <person name="Whitman W."/>
        </authorList>
    </citation>
    <scope>NUCLEOTIDE SEQUENCE [LARGE SCALE GENOMIC DNA]</scope>
    <source>
        <strain evidence="10 11">CECT 7744</strain>
    </source>
</reference>
<comment type="similarity">
    <text evidence="1">In the C-terminal section; belongs to the class-I pyridoxal-phosphate-dependent aminotransferase family.</text>
</comment>
<evidence type="ECO:0000256" key="1">
    <source>
        <dbReference type="ARBA" id="ARBA00005384"/>
    </source>
</evidence>
<dbReference type="SMART" id="SM00345">
    <property type="entry name" value="HTH_GNTR"/>
    <property type="match status" value="1"/>
</dbReference>
<dbReference type="InterPro" id="IPR051446">
    <property type="entry name" value="HTH_trans_reg/aminotransferase"/>
</dbReference>
<dbReference type="InterPro" id="IPR004839">
    <property type="entry name" value="Aminotransferase_I/II_large"/>
</dbReference>
<dbReference type="CDD" id="cd07377">
    <property type="entry name" value="WHTH_GntR"/>
    <property type="match status" value="1"/>
</dbReference>
<dbReference type="InterPro" id="IPR015424">
    <property type="entry name" value="PyrdxlP-dep_Trfase"/>
</dbReference>
<dbReference type="AlphaFoldDB" id="A0A7W5HLN2"/>
<evidence type="ECO:0000313" key="10">
    <source>
        <dbReference type="EMBL" id="MBB3231298.1"/>
    </source>
</evidence>
<dbReference type="Proteomes" id="UP000518892">
    <property type="component" value="Unassembled WGS sequence"/>
</dbReference>
<keyword evidence="3" id="KW-0808">Transferase</keyword>
<dbReference type="InterPro" id="IPR036388">
    <property type="entry name" value="WH-like_DNA-bd_sf"/>
</dbReference>
<proteinExistence type="inferred from homology"/>
<accession>A0A7W5HLN2</accession>
<keyword evidence="4" id="KW-0663">Pyridoxal phosphate</keyword>
<feature type="domain" description="HTH gntR-type" evidence="9">
    <location>
        <begin position="107"/>
        <end position="175"/>
    </location>
</feature>
<comment type="caution">
    <text evidence="10">The sequence shown here is derived from an EMBL/GenBank/DDBJ whole genome shotgun (WGS) entry which is preliminary data.</text>
</comment>
<dbReference type="PROSITE" id="PS50949">
    <property type="entry name" value="HTH_GNTR"/>
    <property type="match status" value="1"/>
</dbReference>
<feature type="region of interest" description="Disordered" evidence="8">
    <location>
        <begin position="1"/>
        <end position="28"/>
    </location>
</feature>
<organism evidence="10 11">
    <name type="scientific">Halomonas stenophila</name>
    <dbReference type="NCBI Taxonomy" id="795312"/>
    <lineage>
        <taxon>Bacteria</taxon>
        <taxon>Pseudomonadati</taxon>
        <taxon>Pseudomonadota</taxon>
        <taxon>Gammaproteobacteria</taxon>
        <taxon>Oceanospirillales</taxon>
        <taxon>Halomonadaceae</taxon>
        <taxon>Halomonas</taxon>
    </lineage>
</organism>
<dbReference type="SUPFAM" id="SSF46785">
    <property type="entry name" value="Winged helix' DNA-binding domain"/>
    <property type="match status" value="1"/>
</dbReference>
<dbReference type="GO" id="GO:0003677">
    <property type="term" value="F:DNA binding"/>
    <property type="evidence" value="ECO:0007669"/>
    <property type="project" value="UniProtKB-KW"/>
</dbReference>
<name>A0A7W5HLN2_9GAMM</name>
<evidence type="ECO:0000259" key="9">
    <source>
        <dbReference type="PROSITE" id="PS50949"/>
    </source>
</evidence>
<evidence type="ECO:0000256" key="5">
    <source>
        <dbReference type="ARBA" id="ARBA00023015"/>
    </source>
</evidence>
<dbReference type="InterPro" id="IPR015421">
    <property type="entry name" value="PyrdxlP-dep_Trfase_major"/>
</dbReference>
<dbReference type="SUPFAM" id="SSF53383">
    <property type="entry name" value="PLP-dependent transferases"/>
    <property type="match status" value="1"/>
</dbReference>
<keyword evidence="5" id="KW-0805">Transcription regulation</keyword>